<dbReference type="RefSeq" id="WP_346230811.1">
    <property type="nucleotide sequence ID" value="NZ_JBDJAW010000067.1"/>
</dbReference>
<sequence length="60" mass="6538">MGDGLSIQRMRDAPTVTASREDQDMQKIEQAALRATAGGRIDTGHGPLDVFLRVWPGSTR</sequence>
<comment type="caution">
    <text evidence="2">The sequence shown here is derived from an EMBL/GenBank/DDBJ whole genome shotgun (WGS) entry which is preliminary data.</text>
</comment>
<evidence type="ECO:0008006" key="4">
    <source>
        <dbReference type="Google" id="ProtNLM"/>
    </source>
</evidence>
<evidence type="ECO:0000256" key="1">
    <source>
        <dbReference type="SAM" id="MobiDB-lite"/>
    </source>
</evidence>
<feature type="region of interest" description="Disordered" evidence="1">
    <location>
        <begin position="1"/>
        <end position="25"/>
    </location>
</feature>
<evidence type="ECO:0000313" key="3">
    <source>
        <dbReference type="Proteomes" id="UP001447516"/>
    </source>
</evidence>
<dbReference type="EMBL" id="JBDJAW010000067">
    <property type="protein sequence ID" value="MEN3540973.1"/>
    <property type="molecule type" value="Genomic_DNA"/>
</dbReference>
<organism evidence="2 3">
    <name type="scientific">Microbispora maris</name>
    <dbReference type="NCBI Taxonomy" id="3144104"/>
    <lineage>
        <taxon>Bacteria</taxon>
        <taxon>Bacillati</taxon>
        <taxon>Actinomycetota</taxon>
        <taxon>Actinomycetes</taxon>
        <taxon>Streptosporangiales</taxon>
        <taxon>Streptosporangiaceae</taxon>
        <taxon>Microbispora</taxon>
    </lineage>
</organism>
<accession>A0ABV0B0E5</accession>
<evidence type="ECO:0000313" key="2">
    <source>
        <dbReference type="EMBL" id="MEN3540973.1"/>
    </source>
</evidence>
<keyword evidence="3" id="KW-1185">Reference proteome</keyword>
<protein>
    <recommendedName>
        <fullName evidence="4">DUF305 domain-containing protein</fullName>
    </recommendedName>
</protein>
<name>A0ABV0B0E5_9ACTN</name>
<proteinExistence type="predicted"/>
<dbReference type="Proteomes" id="UP001447516">
    <property type="component" value="Unassembled WGS sequence"/>
</dbReference>
<reference evidence="2 3" key="1">
    <citation type="submission" date="2024-05" db="EMBL/GenBank/DDBJ databases">
        <title>Microbispora sp.ZYX-F-249.</title>
        <authorList>
            <person name="Xie H."/>
        </authorList>
    </citation>
    <scope>NUCLEOTIDE SEQUENCE [LARGE SCALE GENOMIC DNA]</scope>
    <source>
        <strain evidence="2 3">ZYX-F-249</strain>
    </source>
</reference>
<gene>
    <name evidence="2" type="ORF">AAH991_38070</name>
</gene>